<proteinExistence type="predicted"/>
<sequence>MSFFNGLELISEEGTSLKSKHRTNGGIKEAKPTIIGKELQNGDIANNMLYHTQKILNGFAESRKCIYTHFDSSVVQKIPMAQLKRKSITVLGTAIWSVSQPTHFHQNFTLVIGIGEITENKDLGIIGQSPYYRRNKRKM</sequence>
<keyword evidence="2" id="KW-1185">Reference proteome</keyword>
<dbReference type="AlphaFoldDB" id="A0A2T9YL94"/>
<dbReference type="Proteomes" id="UP000245383">
    <property type="component" value="Unassembled WGS sequence"/>
</dbReference>
<accession>A0A2T9YL94</accession>
<reference evidence="1 2" key="1">
    <citation type="journal article" date="2018" name="MBio">
        <title>Comparative Genomics Reveals the Core Gene Toolbox for the Fungus-Insect Symbiosis.</title>
        <authorList>
            <person name="Wang Y."/>
            <person name="Stata M."/>
            <person name="Wang W."/>
            <person name="Stajich J.E."/>
            <person name="White M.M."/>
            <person name="Moncalvo J.M."/>
        </authorList>
    </citation>
    <scope>NUCLEOTIDE SEQUENCE [LARGE SCALE GENOMIC DNA]</scope>
    <source>
        <strain evidence="1 2">SWE-8-4</strain>
    </source>
</reference>
<feature type="non-terminal residue" evidence="1">
    <location>
        <position position="139"/>
    </location>
</feature>
<name>A0A2T9YL94_9FUNG</name>
<gene>
    <name evidence="1" type="ORF">BB561_003462</name>
</gene>
<comment type="caution">
    <text evidence="1">The sequence shown here is derived from an EMBL/GenBank/DDBJ whole genome shotgun (WGS) entry which is preliminary data.</text>
</comment>
<evidence type="ECO:0000313" key="1">
    <source>
        <dbReference type="EMBL" id="PVU93120.1"/>
    </source>
</evidence>
<dbReference type="EMBL" id="MBFR01000138">
    <property type="protein sequence ID" value="PVU93120.1"/>
    <property type="molecule type" value="Genomic_DNA"/>
</dbReference>
<evidence type="ECO:0000313" key="2">
    <source>
        <dbReference type="Proteomes" id="UP000245383"/>
    </source>
</evidence>
<protein>
    <submittedName>
        <fullName evidence="1">Uncharacterized protein</fullName>
    </submittedName>
</protein>
<organism evidence="1 2">
    <name type="scientific">Smittium simulii</name>
    <dbReference type="NCBI Taxonomy" id="133385"/>
    <lineage>
        <taxon>Eukaryota</taxon>
        <taxon>Fungi</taxon>
        <taxon>Fungi incertae sedis</taxon>
        <taxon>Zoopagomycota</taxon>
        <taxon>Kickxellomycotina</taxon>
        <taxon>Harpellomycetes</taxon>
        <taxon>Harpellales</taxon>
        <taxon>Legeriomycetaceae</taxon>
        <taxon>Smittium</taxon>
    </lineage>
</organism>